<feature type="region of interest" description="Disordered" evidence="1">
    <location>
        <begin position="49"/>
        <end position="70"/>
    </location>
</feature>
<protein>
    <submittedName>
        <fullName evidence="2">Uncharacterized protein</fullName>
    </submittedName>
</protein>
<reference evidence="2" key="1">
    <citation type="submission" date="2016-02" db="EMBL/GenBank/DDBJ databases">
        <title>WGS assembly of Manihot esculenta.</title>
        <authorList>
            <person name="Bredeson J.V."/>
            <person name="Prochnik S.E."/>
            <person name="Lyons J.B."/>
            <person name="Schmutz J."/>
            <person name="Grimwood J."/>
            <person name="Vrebalov J."/>
            <person name="Bart R.S."/>
            <person name="Amuge T."/>
            <person name="Ferguson M.E."/>
            <person name="Green R."/>
            <person name="Putnam N."/>
            <person name="Stites J."/>
            <person name="Rounsley S."/>
            <person name="Rokhsar D.S."/>
        </authorList>
    </citation>
    <scope>NUCLEOTIDE SEQUENCE [LARGE SCALE GENOMIC DNA]</scope>
    <source>
        <tissue evidence="2">Leaf</tissue>
    </source>
</reference>
<dbReference type="AlphaFoldDB" id="A0A2C9U2L5"/>
<proteinExistence type="predicted"/>
<feature type="compositionally biased region" description="Polar residues" evidence="1">
    <location>
        <begin position="61"/>
        <end position="70"/>
    </location>
</feature>
<organism evidence="2">
    <name type="scientific">Manihot esculenta</name>
    <name type="common">Cassava</name>
    <name type="synonym">Jatropha manihot</name>
    <dbReference type="NCBI Taxonomy" id="3983"/>
    <lineage>
        <taxon>Eukaryota</taxon>
        <taxon>Viridiplantae</taxon>
        <taxon>Streptophyta</taxon>
        <taxon>Embryophyta</taxon>
        <taxon>Tracheophyta</taxon>
        <taxon>Spermatophyta</taxon>
        <taxon>Magnoliopsida</taxon>
        <taxon>eudicotyledons</taxon>
        <taxon>Gunneridae</taxon>
        <taxon>Pentapetalae</taxon>
        <taxon>rosids</taxon>
        <taxon>fabids</taxon>
        <taxon>Malpighiales</taxon>
        <taxon>Euphorbiaceae</taxon>
        <taxon>Crotonoideae</taxon>
        <taxon>Manihoteae</taxon>
        <taxon>Manihot</taxon>
    </lineage>
</organism>
<gene>
    <name evidence="2" type="ORF">MANES_18G112600</name>
</gene>
<evidence type="ECO:0000256" key="1">
    <source>
        <dbReference type="SAM" id="MobiDB-lite"/>
    </source>
</evidence>
<accession>A0A2C9U2L5</accession>
<sequence>MAEYLIQPYGIKNKTRILNKGPSCDITTQTTIEMLFNFSLSQGQPQLETNFARPTDPFFKVSSQPTERMK</sequence>
<name>A0A2C9U2L5_MANES</name>
<dbReference type="EMBL" id="CM004404">
    <property type="protein sequence ID" value="OAY23852.1"/>
    <property type="molecule type" value="Genomic_DNA"/>
</dbReference>
<evidence type="ECO:0000313" key="2">
    <source>
        <dbReference type="EMBL" id="OAY23852.1"/>
    </source>
</evidence>